<reference evidence="2 3" key="1">
    <citation type="submission" date="2019-02" db="EMBL/GenBank/DDBJ databases">
        <title>Genome sequencing of Clostridium botulinum clinical isolates.</title>
        <authorList>
            <person name="Brunt J."/>
            <person name="Van Vliet A.H.M."/>
            <person name="Stringer S.C."/>
            <person name="Grant K.A."/>
            <person name="Carter A.C."/>
            <person name="Peck M.W."/>
        </authorList>
    </citation>
    <scope>NUCLEOTIDE SEQUENCE [LARGE SCALE GENOMIC DNA]</scope>
    <source>
        <strain evidence="2 3">H113700579</strain>
    </source>
</reference>
<gene>
    <name evidence="2" type="ORF">EXM65_06740</name>
</gene>
<dbReference type="RefSeq" id="WP_017825752.1">
    <property type="nucleotide sequence ID" value="NZ_QQAA01000026.1"/>
</dbReference>
<sequence length="139" mass="16631">MLISVKLTVLFNEPFWIGVFEIQEDEYYKVSKVTFGSEPKEAEIFDFVLKNYYSLKFILQEVEEERYLKKRQNPKRVQRAIKKELKSKGIGTKAQIAIKEQHEANKIQHKKKSKEENESDQIRKFQIKQNKKKEKLKGH</sequence>
<dbReference type="EMBL" id="SGKU01000014">
    <property type="protein sequence ID" value="NFA42283.1"/>
    <property type="molecule type" value="Genomic_DNA"/>
</dbReference>
<accession>A0A6M0SLV4</accession>
<organism evidence="2 3">
    <name type="scientific">Clostridium botulinum</name>
    <dbReference type="NCBI Taxonomy" id="1491"/>
    <lineage>
        <taxon>Bacteria</taxon>
        <taxon>Bacillati</taxon>
        <taxon>Bacillota</taxon>
        <taxon>Clostridia</taxon>
        <taxon>Eubacteriales</taxon>
        <taxon>Clostridiaceae</taxon>
        <taxon>Clostridium</taxon>
    </lineage>
</organism>
<evidence type="ECO:0000313" key="3">
    <source>
        <dbReference type="Proteomes" id="UP000472355"/>
    </source>
</evidence>
<feature type="region of interest" description="Disordered" evidence="1">
    <location>
        <begin position="101"/>
        <end position="139"/>
    </location>
</feature>
<dbReference type="AlphaFoldDB" id="A0A6M0SLV4"/>
<comment type="caution">
    <text evidence="2">The sequence shown here is derived from an EMBL/GenBank/DDBJ whole genome shotgun (WGS) entry which is preliminary data.</text>
</comment>
<dbReference type="PIRSF" id="PIRSF021328">
    <property type="entry name" value="UCP021328"/>
    <property type="match status" value="1"/>
</dbReference>
<evidence type="ECO:0000313" key="2">
    <source>
        <dbReference type="EMBL" id="NFA42283.1"/>
    </source>
</evidence>
<evidence type="ECO:0000256" key="1">
    <source>
        <dbReference type="SAM" id="MobiDB-lite"/>
    </source>
</evidence>
<feature type="compositionally biased region" description="Basic and acidic residues" evidence="1">
    <location>
        <begin position="113"/>
        <end position="123"/>
    </location>
</feature>
<dbReference type="Proteomes" id="UP000472355">
    <property type="component" value="Unassembled WGS sequence"/>
</dbReference>
<proteinExistence type="predicted"/>
<name>A0A6M0SLV4_CLOBO</name>
<dbReference type="InterPro" id="IPR016787">
    <property type="entry name" value="UCP021328"/>
</dbReference>
<dbReference type="Pfam" id="PF11208">
    <property type="entry name" value="DUF2992"/>
    <property type="match status" value="1"/>
</dbReference>
<feature type="compositionally biased region" description="Basic residues" evidence="1">
    <location>
        <begin position="125"/>
        <end position="139"/>
    </location>
</feature>
<protein>
    <submittedName>
        <fullName evidence="2">DUF2992 family protein</fullName>
    </submittedName>
</protein>